<sequence length="126" mass="14678">MITFQGWITGSAKTQEEYSEEYTRSELSKEECDITKTKCSLFFIFALSVTAATLVTIHVAREKRPTNIDLYEDVHPSMTQDLRDFHEEQRRKDDKEGMAWHDDGHYVGRDDKEGMGWHDDGHHVGR</sequence>
<accession>A0A016UX22</accession>
<dbReference type="Proteomes" id="UP000024635">
    <property type="component" value="Unassembled WGS sequence"/>
</dbReference>
<dbReference type="EMBL" id="JARK01001361">
    <property type="protein sequence ID" value="EYC19013.1"/>
    <property type="molecule type" value="Genomic_DNA"/>
</dbReference>
<keyword evidence="2" id="KW-1133">Transmembrane helix</keyword>
<proteinExistence type="predicted"/>
<name>A0A016UX22_9BILA</name>
<evidence type="ECO:0000256" key="1">
    <source>
        <dbReference type="SAM" id="MobiDB-lite"/>
    </source>
</evidence>
<comment type="caution">
    <text evidence="3">The sequence shown here is derived from an EMBL/GenBank/DDBJ whole genome shotgun (WGS) entry which is preliminary data.</text>
</comment>
<evidence type="ECO:0000256" key="2">
    <source>
        <dbReference type="SAM" id="Phobius"/>
    </source>
</evidence>
<feature type="region of interest" description="Disordered" evidence="1">
    <location>
        <begin position="85"/>
        <end position="126"/>
    </location>
</feature>
<gene>
    <name evidence="3" type="primary">Acey_s0025.g1115</name>
    <name evidence="3" type="ORF">Y032_0025g1115</name>
</gene>
<keyword evidence="2" id="KW-0812">Transmembrane</keyword>
<feature type="transmembrane region" description="Helical" evidence="2">
    <location>
        <begin position="41"/>
        <end position="60"/>
    </location>
</feature>
<keyword evidence="4" id="KW-1185">Reference proteome</keyword>
<dbReference type="AlphaFoldDB" id="A0A016UX22"/>
<evidence type="ECO:0000313" key="3">
    <source>
        <dbReference type="EMBL" id="EYC19013.1"/>
    </source>
</evidence>
<evidence type="ECO:0000313" key="4">
    <source>
        <dbReference type="Proteomes" id="UP000024635"/>
    </source>
</evidence>
<protein>
    <submittedName>
        <fullName evidence="3">Uncharacterized protein</fullName>
    </submittedName>
</protein>
<organism evidence="3 4">
    <name type="scientific">Ancylostoma ceylanicum</name>
    <dbReference type="NCBI Taxonomy" id="53326"/>
    <lineage>
        <taxon>Eukaryota</taxon>
        <taxon>Metazoa</taxon>
        <taxon>Ecdysozoa</taxon>
        <taxon>Nematoda</taxon>
        <taxon>Chromadorea</taxon>
        <taxon>Rhabditida</taxon>
        <taxon>Rhabditina</taxon>
        <taxon>Rhabditomorpha</taxon>
        <taxon>Strongyloidea</taxon>
        <taxon>Ancylostomatidae</taxon>
        <taxon>Ancylostomatinae</taxon>
        <taxon>Ancylostoma</taxon>
    </lineage>
</organism>
<keyword evidence="2" id="KW-0472">Membrane</keyword>
<reference evidence="4" key="1">
    <citation type="journal article" date="2015" name="Nat. Genet.">
        <title>The genome and transcriptome of the zoonotic hookworm Ancylostoma ceylanicum identify infection-specific gene families.</title>
        <authorList>
            <person name="Schwarz E.M."/>
            <person name="Hu Y."/>
            <person name="Antoshechkin I."/>
            <person name="Miller M.M."/>
            <person name="Sternberg P.W."/>
            <person name="Aroian R.V."/>
        </authorList>
    </citation>
    <scope>NUCLEOTIDE SEQUENCE</scope>
    <source>
        <strain evidence="4">HY135</strain>
    </source>
</reference>